<name>A0ABT4D619_9CLOT</name>
<sequence length="79" mass="9128">MMLRKLTKIAILSILNFLLSISVDVKLVIFTGNQTVEINKKRVIKFNQGILFNNLIKQGVKLTESKEKIVCRNYRSIFT</sequence>
<evidence type="ECO:0000313" key="1">
    <source>
        <dbReference type="EMBL" id="MCY6957744.1"/>
    </source>
</evidence>
<evidence type="ECO:0000313" key="2">
    <source>
        <dbReference type="Proteomes" id="UP001144612"/>
    </source>
</evidence>
<keyword evidence="2" id="KW-1185">Reference proteome</keyword>
<accession>A0ABT4D619</accession>
<proteinExistence type="predicted"/>
<dbReference type="Proteomes" id="UP001144612">
    <property type="component" value="Unassembled WGS sequence"/>
</dbReference>
<comment type="caution">
    <text evidence="1">The sequence shown here is derived from an EMBL/GenBank/DDBJ whole genome shotgun (WGS) entry which is preliminary data.</text>
</comment>
<gene>
    <name evidence="1" type="ORF">OW729_03880</name>
</gene>
<organism evidence="1 2">
    <name type="scientific">Clostridium brassicae</name>
    <dbReference type="NCBI Taxonomy" id="2999072"/>
    <lineage>
        <taxon>Bacteria</taxon>
        <taxon>Bacillati</taxon>
        <taxon>Bacillota</taxon>
        <taxon>Clostridia</taxon>
        <taxon>Eubacteriales</taxon>
        <taxon>Clostridiaceae</taxon>
        <taxon>Clostridium</taxon>
    </lineage>
</organism>
<dbReference type="RefSeq" id="WP_268060138.1">
    <property type="nucleotide sequence ID" value="NZ_JAPQFJ010000003.1"/>
</dbReference>
<protein>
    <recommendedName>
        <fullName evidence="3">Copper amine oxidase-like N-terminal domain-containing protein</fullName>
    </recommendedName>
</protein>
<evidence type="ECO:0008006" key="3">
    <source>
        <dbReference type="Google" id="ProtNLM"/>
    </source>
</evidence>
<dbReference type="EMBL" id="JAPQFJ010000003">
    <property type="protein sequence ID" value="MCY6957744.1"/>
    <property type="molecule type" value="Genomic_DNA"/>
</dbReference>
<reference evidence="1" key="1">
    <citation type="submission" date="2022-12" db="EMBL/GenBank/DDBJ databases">
        <title>Clostridium sp. nov., isolated from industrial wastewater.</title>
        <authorList>
            <person name="Jiayan W."/>
        </authorList>
    </citation>
    <scope>NUCLEOTIDE SEQUENCE</scope>
    <source>
        <strain evidence="1">ZC22-4</strain>
    </source>
</reference>